<dbReference type="RefSeq" id="WP_011479683.1">
    <property type="nucleotide sequence ID" value="NC_007947.1"/>
</dbReference>
<reference evidence="3 4" key="1">
    <citation type="submission" date="2006-03" db="EMBL/GenBank/DDBJ databases">
        <title>Complete sequence of Methylobacillus flagellatus KT.</title>
        <authorList>
            <consortium name="US DOE Joint Genome Institute"/>
            <person name="Copeland A."/>
            <person name="Lucas S."/>
            <person name="Lapidus A."/>
            <person name="Barry K."/>
            <person name="Detter J.C."/>
            <person name="Glavina del Rio T."/>
            <person name="Hammon N."/>
            <person name="Israni S."/>
            <person name="Dalin E."/>
            <person name="Tice H."/>
            <person name="Pitluck S."/>
            <person name="Brettin T."/>
            <person name="Bruce D."/>
            <person name="Han C."/>
            <person name="Tapia R."/>
            <person name="Saunders E."/>
            <person name="Gilna P."/>
            <person name="Schmutz J."/>
            <person name="Larimer F."/>
            <person name="Land M."/>
            <person name="Kyrpides N."/>
            <person name="Anderson I."/>
            <person name="Richardson P."/>
        </authorList>
    </citation>
    <scope>NUCLEOTIDE SEQUENCE [LARGE SCALE GENOMIC DNA]</scope>
    <source>
        <strain evidence="4">KT / ATCC 51484 / DSM 6875</strain>
    </source>
</reference>
<sequence>MKASALLKTLMASAAVATVTMPEIASAASLLPADALTGIGTDAIDTVKDIAVQFIPIVAGVSIAWFILTAAKKGLGKAGVK</sequence>
<proteinExistence type="predicted"/>
<protein>
    <recommendedName>
        <fullName evidence="5">Phage-related membrane protein</fullName>
    </recommendedName>
</protein>
<evidence type="ECO:0000313" key="3">
    <source>
        <dbReference type="EMBL" id="ABE49729.1"/>
    </source>
</evidence>
<dbReference type="EMBL" id="CP000284">
    <property type="protein sequence ID" value="ABE49729.1"/>
    <property type="molecule type" value="Genomic_DNA"/>
</dbReference>
<evidence type="ECO:0008006" key="5">
    <source>
        <dbReference type="Google" id="ProtNLM"/>
    </source>
</evidence>
<dbReference type="Proteomes" id="UP000002440">
    <property type="component" value="Chromosome"/>
</dbReference>
<keyword evidence="1" id="KW-1133">Transmembrane helix</keyword>
<accession>Q1H1A8</accession>
<keyword evidence="4" id="KW-1185">Reference proteome</keyword>
<keyword evidence="1" id="KW-0472">Membrane</keyword>
<evidence type="ECO:0000256" key="2">
    <source>
        <dbReference type="SAM" id="SignalP"/>
    </source>
</evidence>
<feature type="signal peptide" evidence="2">
    <location>
        <begin position="1"/>
        <end position="27"/>
    </location>
</feature>
<gene>
    <name evidence="3" type="ordered locus">Mfla_1461</name>
</gene>
<keyword evidence="1" id="KW-0812">Transmembrane</keyword>
<feature type="chain" id="PRO_5004189541" description="Phage-related membrane protein" evidence="2">
    <location>
        <begin position="28"/>
        <end position="81"/>
    </location>
</feature>
<organism evidence="3 4">
    <name type="scientific">Methylobacillus flagellatus (strain ATCC 51484 / DSM 6875 / VKM B-1610 / KT)</name>
    <dbReference type="NCBI Taxonomy" id="265072"/>
    <lineage>
        <taxon>Bacteria</taxon>
        <taxon>Pseudomonadati</taxon>
        <taxon>Pseudomonadota</taxon>
        <taxon>Betaproteobacteria</taxon>
        <taxon>Nitrosomonadales</taxon>
        <taxon>Methylophilaceae</taxon>
        <taxon>Methylobacillus</taxon>
    </lineage>
</organism>
<dbReference type="HOGENOM" id="CLU_2569867_0_0_4"/>
<evidence type="ECO:0000313" key="4">
    <source>
        <dbReference type="Proteomes" id="UP000002440"/>
    </source>
</evidence>
<dbReference type="STRING" id="265072.Mfla_1461"/>
<keyword evidence="2" id="KW-0732">Signal</keyword>
<dbReference type="KEGG" id="mfa:Mfla_1461"/>
<evidence type="ECO:0000256" key="1">
    <source>
        <dbReference type="SAM" id="Phobius"/>
    </source>
</evidence>
<feature type="transmembrane region" description="Helical" evidence="1">
    <location>
        <begin position="51"/>
        <end position="71"/>
    </location>
</feature>
<name>Q1H1A8_METFK</name>
<dbReference type="AlphaFoldDB" id="Q1H1A8"/>